<keyword evidence="1" id="KW-0175">Coiled coil</keyword>
<dbReference type="InterPro" id="IPR026797">
    <property type="entry name" value="HAUS_6"/>
</dbReference>
<evidence type="ECO:0000313" key="5">
    <source>
        <dbReference type="Proteomes" id="UP000472275"/>
    </source>
</evidence>
<organism evidence="4 5">
    <name type="scientific">Aquila chrysaetos chrysaetos</name>
    <dbReference type="NCBI Taxonomy" id="223781"/>
    <lineage>
        <taxon>Eukaryota</taxon>
        <taxon>Metazoa</taxon>
        <taxon>Chordata</taxon>
        <taxon>Craniata</taxon>
        <taxon>Vertebrata</taxon>
        <taxon>Euteleostomi</taxon>
        <taxon>Archelosauria</taxon>
        <taxon>Archosauria</taxon>
        <taxon>Dinosauria</taxon>
        <taxon>Saurischia</taxon>
        <taxon>Theropoda</taxon>
        <taxon>Coelurosauria</taxon>
        <taxon>Aves</taxon>
        <taxon>Neognathae</taxon>
        <taxon>Neoaves</taxon>
        <taxon>Telluraves</taxon>
        <taxon>Accipitrimorphae</taxon>
        <taxon>Accipitriformes</taxon>
        <taxon>Accipitridae</taxon>
        <taxon>Accipitrinae</taxon>
        <taxon>Aquila</taxon>
    </lineage>
</organism>
<dbReference type="GO" id="GO:0008017">
    <property type="term" value="F:microtubule binding"/>
    <property type="evidence" value="ECO:0007669"/>
    <property type="project" value="TreeGrafter"/>
</dbReference>
<dbReference type="Ensembl" id="ENSACCT00020018387.1">
    <property type="protein sequence ID" value="ENSACCP00020017619.1"/>
    <property type="gene ID" value="ENSACCG00020012087.1"/>
</dbReference>
<dbReference type="GeneID" id="115336993"/>
<dbReference type="AlphaFoldDB" id="A0A663EZW2"/>
<dbReference type="GO" id="GO:0005813">
    <property type="term" value="C:centrosome"/>
    <property type="evidence" value="ECO:0007669"/>
    <property type="project" value="Ensembl"/>
</dbReference>
<protein>
    <submittedName>
        <fullName evidence="4">HAUS augmin like complex subunit 6</fullName>
    </submittedName>
</protein>
<dbReference type="InParanoid" id="A0A663EZW2"/>
<evidence type="ECO:0000256" key="1">
    <source>
        <dbReference type="SAM" id="Coils"/>
    </source>
</evidence>
<dbReference type="GO" id="GO:0007098">
    <property type="term" value="P:centrosome cycle"/>
    <property type="evidence" value="ECO:0007669"/>
    <property type="project" value="Ensembl"/>
</dbReference>
<dbReference type="GeneTree" id="ENSGT00390000008250"/>
<feature type="domain" description="HAUS augmin-like complex subunit 6 N-terminal" evidence="3">
    <location>
        <begin position="53"/>
        <end position="249"/>
    </location>
</feature>
<feature type="compositionally biased region" description="Basic and acidic residues" evidence="2">
    <location>
        <begin position="495"/>
        <end position="505"/>
    </location>
</feature>
<reference evidence="4" key="2">
    <citation type="submission" date="2025-09" db="UniProtKB">
        <authorList>
            <consortium name="Ensembl"/>
        </authorList>
    </citation>
    <scope>IDENTIFICATION</scope>
</reference>
<dbReference type="Pfam" id="PF14661">
    <property type="entry name" value="HAUS6_N"/>
    <property type="match status" value="1"/>
</dbReference>
<sequence length="953" mass="107028">MCIFHCAENNACRVLLVMLYNKVVLCNFKLPVKMQRSVSFLTNSDVAVYLCIRNAFDNPRSLMFHRIAYFLFHKLDWSRTEEVFTHYHLPSGKIADHQFRRQCFLWLQEIAKENRSCLPQVTPSSLTVTGPKFIHLVYQFARYVLVEDLKRNSVGTGIPFAEAVKFRPEDVYLADARCRVAYNKLLQIFQKEAFVIEEYEKKAQLLMKEIEEMKSEYAVLQTQSQKMKQNDQTKNDRTERIQKVRGMWTLIMEMLTSLKKEKEAVNSVLEDCAGQCVLDGTNVAFSVPQLLAHRVESDIQQFCTGSVYEGEKLNFLTVIQLLNEALRTLRDEHCQCDLKQLQVIEDNSVLCNKALQRLAAIRLKAEQQCGMSVSGLISKEQEGWEEKWKSFLGLCPFDLALAQDPELQDFLGALSPHSSNVAEEDDEDSIFCQYLGSLSDAFDSIHEVPYQEDAEALETMTDESEPPPGWISSVPLELSKASENRDVLIEKNLHSETCEGEEKPEPPNILKNGKDESTTSEVLESAGDGVLPTESPVKKEDLLQKARDELAEEVAKAVVSESPQSGEGKGMSLEDLISSLCFNPFLVRKEIPRTPENLPTEISSSRAKAVRTEGSSDTELAPTEVMLEEAPMDARPIMQKPADSRFMCSIPASPVPDCDPPLSDRKSQVSSTEFRPQEQMSIGHIIESPVSETSGKQKSERTEAQELKCIVLNRSTVEDPEEETFQYVNKSVNAPDTCSENNNVTNVLPSDHFQGSLVDGMLHSNLFPFLSSISSETGYVGILDETLPEFLDLTDPDKSGSSESDFDVIDSACVTGGSENKEDIQKSKLDLQSLLNIHKELKKTASGSEEELHQTHNGDETVSGRSDQSLAPEKRGRDGLCSPLELFRLDEEFTKMSTPRCPDERKYSLLLASCQHLQEMASRIHEIPLDLMQKLKQKEGSNEKSGTEEPSSG</sequence>
<dbReference type="KEGG" id="achc:115336993"/>
<evidence type="ECO:0000256" key="2">
    <source>
        <dbReference type="SAM" id="MobiDB-lite"/>
    </source>
</evidence>
<dbReference type="RefSeq" id="XP_029860717.1">
    <property type="nucleotide sequence ID" value="XM_030004857.2"/>
</dbReference>
<feature type="region of interest" description="Disordered" evidence="2">
    <location>
        <begin position="844"/>
        <end position="877"/>
    </location>
</feature>
<feature type="region of interest" description="Disordered" evidence="2">
    <location>
        <begin position="495"/>
        <end position="534"/>
    </location>
</feature>
<feature type="region of interest" description="Disordered" evidence="2">
    <location>
        <begin position="596"/>
        <end position="619"/>
    </location>
</feature>
<feature type="compositionally biased region" description="Basic and acidic residues" evidence="2">
    <location>
        <begin position="936"/>
        <end position="947"/>
    </location>
</feature>
<dbReference type="OrthoDB" id="5575722at2759"/>
<dbReference type="Proteomes" id="UP000472275">
    <property type="component" value="Chromosome Z"/>
</dbReference>
<dbReference type="GO" id="GO:0070652">
    <property type="term" value="C:HAUS complex"/>
    <property type="evidence" value="ECO:0007669"/>
    <property type="project" value="Ensembl"/>
</dbReference>
<evidence type="ECO:0000259" key="3">
    <source>
        <dbReference type="Pfam" id="PF14661"/>
    </source>
</evidence>
<gene>
    <name evidence="4" type="primary">HAUS6</name>
</gene>
<dbReference type="GO" id="GO:0051225">
    <property type="term" value="P:spindle assembly"/>
    <property type="evidence" value="ECO:0007669"/>
    <property type="project" value="Ensembl"/>
</dbReference>
<dbReference type="InterPro" id="IPR028163">
    <property type="entry name" value="HAUS_6_N"/>
</dbReference>
<feature type="compositionally biased region" description="Basic and acidic residues" evidence="2">
    <location>
        <begin position="850"/>
        <end position="859"/>
    </location>
</feature>
<dbReference type="CTD" id="54801"/>
<feature type="coiled-coil region" evidence="1">
    <location>
        <begin position="196"/>
        <end position="230"/>
    </location>
</feature>
<dbReference type="PANTHER" id="PTHR16151">
    <property type="entry name" value="HAUS AUGMIN-LIKE COMPLEX SUBUNIT 6"/>
    <property type="match status" value="1"/>
</dbReference>
<evidence type="ECO:0000313" key="4">
    <source>
        <dbReference type="Ensembl" id="ENSACCP00020017619.1"/>
    </source>
</evidence>
<dbReference type="GO" id="GO:1990498">
    <property type="term" value="C:mitotic spindle microtubule"/>
    <property type="evidence" value="ECO:0007669"/>
    <property type="project" value="Ensembl"/>
</dbReference>
<feature type="region of interest" description="Disordered" evidence="2">
    <location>
        <begin position="932"/>
        <end position="953"/>
    </location>
</feature>
<reference evidence="4" key="1">
    <citation type="submission" date="2025-08" db="UniProtKB">
        <authorList>
            <consortium name="Ensembl"/>
        </authorList>
    </citation>
    <scope>IDENTIFICATION</scope>
</reference>
<name>A0A663EZW2_AQUCH</name>
<accession>A0A663EZW2</accession>
<proteinExistence type="predicted"/>
<keyword evidence="5" id="KW-1185">Reference proteome</keyword>
<dbReference type="RefSeq" id="XP_029860716.1">
    <property type="nucleotide sequence ID" value="XM_030004856.2"/>
</dbReference>
<dbReference type="PANTHER" id="PTHR16151:SF2">
    <property type="entry name" value="HAUS AUGMIN-LIKE COMPLEX SUBUNIT 6"/>
    <property type="match status" value="1"/>
</dbReference>